<organism evidence="3 4">
    <name type="scientific">Streptomyces bullii</name>
    <dbReference type="NCBI Taxonomy" id="349910"/>
    <lineage>
        <taxon>Bacteria</taxon>
        <taxon>Bacillati</taxon>
        <taxon>Actinomycetota</taxon>
        <taxon>Actinomycetes</taxon>
        <taxon>Kitasatosporales</taxon>
        <taxon>Streptomycetaceae</taxon>
        <taxon>Streptomyces</taxon>
    </lineage>
</organism>
<feature type="region of interest" description="Disordered" evidence="1">
    <location>
        <begin position="86"/>
        <end position="109"/>
    </location>
</feature>
<evidence type="ECO:0000256" key="1">
    <source>
        <dbReference type="SAM" id="MobiDB-lite"/>
    </source>
</evidence>
<proteinExistence type="predicted"/>
<dbReference type="Proteomes" id="UP001596154">
    <property type="component" value="Unassembled WGS sequence"/>
</dbReference>
<evidence type="ECO:0000313" key="3">
    <source>
        <dbReference type="EMBL" id="MFC5637853.1"/>
    </source>
</evidence>
<feature type="domain" description="Trypsin-co-occurring" evidence="2">
    <location>
        <begin position="3"/>
        <end position="81"/>
    </location>
</feature>
<evidence type="ECO:0000259" key="2">
    <source>
        <dbReference type="Pfam" id="PF19631"/>
    </source>
</evidence>
<keyword evidence="4" id="KW-1185">Reference proteome</keyword>
<name>A0ABW0UXM4_9ACTN</name>
<comment type="caution">
    <text evidence="3">The sequence shown here is derived from an EMBL/GenBank/DDBJ whole genome shotgun (WGS) entry which is preliminary data.</text>
</comment>
<protein>
    <submittedName>
        <fullName evidence="3">Trypco2 family protein</fullName>
    </submittedName>
</protein>
<sequence length="109" mass="11721">MEIELAAAVAALRDELTRAVEARGAEQEISFQVGFIELEFAVELRQDARGKAGFKAWVVSGDGEAGVARGRTHRVLVTLRPQGTDGDLTIGASRTTPRSTVNGLDRIQD</sequence>
<gene>
    <name evidence="3" type="ORF">ACFPZJ_29630</name>
</gene>
<dbReference type="InterPro" id="IPR045608">
    <property type="entry name" value="Trypco2"/>
</dbReference>
<evidence type="ECO:0000313" key="4">
    <source>
        <dbReference type="Proteomes" id="UP001596154"/>
    </source>
</evidence>
<dbReference type="Pfam" id="PF19631">
    <property type="entry name" value="Trypco2"/>
    <property type="match status" value="1"/>
</dbReference>
<reference evidence="4" key="1">
    <citation type="journal article" date="2019" name="Int. J. Syst. Evol. Microbiol.">
        <title>The Global Catalogue of Microorganisms (GCM) 10K type strain sequencing project: providing services to taxonomists for standard genome sequencing and annotation.</title>
        <authorList>
            <consortium name="The Broad Institute Genomics Platform"/>
            <consortium name="The Broad Institute Genome Sequencing Center for Infectious Disease"/>
            <person name="Wu L."/>
            <person name="Ma J."/>
        </authorList>
    </citation>
    <scope>NUCLEOTIDE SEQUENCE [LARGE SCALE GENOMIC DNA]</scope>
    <source>
        <strain evidence="4">CGMCC 4.7248</strain>
    </source>
</reference>
<feature type="compositionally biased region" description="Polar residues" evidence="1">
    <location>
        <begin position="92"/>
        <end position="102"/>
    </location>
</feature>
<dbReference type="EMBL" id="JBHSNY010000011">
    <property type="protein sequence ID" value="MFC5637853.1"/>
    <property type="molecule type" value="Genomic_DNA"/>
</dbReference>
<accession>A0ABW0UXM4</accession>
<dbReference type="RefSeq" id="WP_381027883.1">
    <property type="nucleotide sequence ID" value="NZ_JBHSNY010000011.1"/>
</dbReference>